<dbReference type="Proteomes" id="UP001497516">
    <property type="component" value="Chromosome 4"/>
</dbReference>
<dbReference type="EMBL" id="OZ034817">
    <property type="protein sequence ID" value="CAL1380878.1"/>
    <property type="molecule type" value="Genomic_DNA"/>
</dbReference>
<keyword evidence="2" id="KW-1185">Reference proteome</keyword>
<accession>A0AAV2E543</accession>
<sequence>MENFKASNSLDIVMEKFEETCFDMDFQPLPPPILTLQVKVAQACACFHLIPFEGKDEAEKEIHEHFDEQEKLIPENSCNEYEQEETHFALHTSPHHATNFKKQVTMVK</sequence>
<name>A0AAV2E543_9ROSI</name>
<gene>
    <name evidence="1" type="ORF">LTRI10_LOCUS22294</name>
</gene>
<organism evidence="1 2">
    <name type="scientific">Linum trigynum</name>
    <dbReference type="NCBI Taxonomy" id="586398"/>
    <lineage>
        <taxon>Eukaryota</taxon>
        <taxon>Viridiplantae</taxon>
        <taxon>Streptophyta</taxon>
        <taxon>Embryophyta</taxon>
        <taxon>Tracheophyta</taxon>
        <taxon>Spermatophyta</taxon>
        <taxon>Magnoliopsida</taxon>
        <taxon>eudicotyledons</taxon>
        <taxon>Gunneridae</taxon>
        <taxon>Pentapetalae</taxon>
        <taxon>rosids</taxon>
        <taxon>fabids</taxon>
        <taxon>Malpighiales</taxon>
        <taxon>Linaceae</taxon>
        <taxon>Linum</taxon>
    </lineage>
</organism>
<evidence type="ECO:0000313" key="2">
    <source>
        <dbReference type="Proteomes" id="UP001497516"/>
    </source>
</evidence>
<evidence type="ECO:0000313" key="1">
    <source>
        <dbReference type="EMBL" id="CAL1380878.1"/>
    </source>
</evidence>
<dbReference type="AlphaFoldDB" id="A0AAV2E543"/>
<protein>
    <submittedName>
        <fullName evidence="1">Uncharacterized protein</fullName>
    </submittedName>
</protein>
<reference evidence="1 2" key="1">
    <citation type="submission" date="2024-04" db="EMBL/GenBank/DDBJ databases">
        <authorList>
            <person name="Fracassetti M."/>
        </authorList>
    </citation>
    <scope>NUCLEOTIDE SEQUENCE [LARGE SCALE GENOMIC DNA]</scope>
</reference>
<proteinExistence type="predicted"/>